<proteinExistence type="predicted"/>
<evidence type="ECO:0000313" key="4">
    <source>
        <dbReference type="Proteomes" id="UP000036902"/>
    </source>
</evidence>
<dbReference type="PANTHER" id="PTHR35901">
    <property type="entry name" value="RIBONUCLEASE VAPC3"/>
    <property type="match status" value="1"/>
</dbReference>
<dbReference type="AlphaFoldDB" id="A0A127K708"/>
<dbReference type="EMBL" id="CP014646">
    <property type="protein sequence ID" value="AMO37753.1"/>
    <property type="molecule type" value="Genomic_DNA"/>
</dbReference>
<reference evidence="4" key="1">
    <citation type="submission" date="2016-03" db="EMBL/GenBank/DDBJ databases">
        <authorList>
            <person name="Ma C."/>
            <person name="Zhou S."/>
            <person name="Yang G."/>
        </authorList>
    </citation>
    <scope>NUCLEOTIDE SEQUENCE [LARGE SCALE GENOMIC DNA]</scope>
    <source>
        <strain evidence="4">SgZ-1</strain>
    </source>
</reference>
<dbReference type="RefSeq" id="WP_048706635.1">
    <property type="nucleotide sequence ID" value="NZ_CP014646.1"/>
</dbReference>
<organism evidence="3 4">
    <name type="scientific">Thauera humireducens</name>
    <dbReference type="NCBI Taxonomy" id="1134435"/>
    <lineage>
        <taxon>Bacteria</taxon>
        <taxon>Pseudomonadati</taxon>
        <taxon>Pseudomonadota</taxon>
        <taxon>Betaproteobacteria</taxon>
        <taxon>Rhodocyclales</taxon>
        <taxon>Zoogloeaceae</taxon>
        <taxon>Thauera</taxon>
    </lineage>
</organism>
<dbReference type="InterPro" id="IPR051619">
    <property type="entry name" value="TypeII_TA_RNase_PINc/VapC"/>
</dbReference>
<dbReference type="STRING" id="1134435.AC731_012900"/>
<feature type="domain" description="PIN" evidence="2">
    <location>
        <begin position="4"/>
        <end position="126"/>
    </location>
</feature>
<dbReference type="PANTHER" id="PTHR35901:SF1">
    <property type="entry name" value="EXONUCLEASE VAPC9"/>
    <property type="match status" value="1"/>
</dbReference>
<evidence type="ECO:0000313" key="3">
    <source>
        <dbReference type="EMBL" id="AMO37753.1"/>
    </source>
</evidence>
<accession>A0A127K708</accession>
<dbReference type="SUPFAM" id="SSF88723">
    <property type="entry name" value="PIN domain-like"/>
    <property type="match status" value="1"/>
</dbReference>
<dbReference type="InterPro" id="IPR002716">
    <property type="entry name" value="PIN_dom"/>
</dbReference>
<evidence type="ECO:0000259" key="2">
    <source>
        <dbReference type="Pfam" id="PF01850"/>
    </source>
</evidence>
<dbReference type="InterPro" id="IPR029060">
    <property type="entry name" value="PIN-like_dom_sf"/>
</dbReference>
<dbReference type="CDD" id="cd09873">
    <property type="entry name" value="PIN_Pae0151-like"/>
    <property type="match status" value="1"/>
</dbReference>
<evidence type="ECO:0000256" key="1">
    <source>
        <dbReference type="ARBA" id="ARBA00022842"/>
    </source>
</evidence>
<name>A0A127K708_9RHOO</name>
<gene>
    <name evidence="3" type="ORF">AC731_012900</name>
</gene>
<dbReference type="Pfam" id="PF01850">
    <property type="entry name" value="PIN"/>
    <property type="match status" value="1"/>
</dbReference>
<keyword evidence="1" id="KW-0460">Magnesium</keyword>
<sequence length="135" mass="14678">MAFIIDSSVVCGWFIANQATPYAEAIAQRLETERAVAPTLLQLEYTNVLRTACKHGRVVAQAAREVVDRIQALPIEFDAQSPAPSTVLSLALRFDLTTYDASYLELALREQLPIATQDEALAEAAWAAGVGVVKM</sequence>
<dbReference type="Gene3D" id="3.40.50.1010">
    <property type="entry name" value="5'-nuclease"/>
    <property type="match status" value="1"/>
</dbReference>
<protein>
    <recommendedName>
        <fullName evidence="2">PIN domain-containing protein</fullName>
    </recommendedName>
</protein>
<keyword evidence="4" id="KW-1185">Reference proteome</keyword>
<dbReference type="Proteomes" id="UP000036902">
    <property type="component" value="Chromosome"/>
</dbReference>
<dbReference type="InterPro" id="IPR044153">
    <property type="entry name" value="PIN_Pae0151-like"/>
</dbReference>
<dbReference type="KEGG" id="thu:AC731_012900"/>